<feature type="coiled-coil region" evidence="1">
    <location>
        <begin position="97"/>
        <end position="124"/>
    </location>
</feature>
<dbReference type="RefSeq" id="WP_237260211.1">
    <property type="nucleotide sequence ID" value="NZ_CP018477.1"/>
</dbReference>
<reference evidence="3 4" key="1">
    <citation type="journal article" name="Front. Microbiol.">
        <title>Sugar Metabolism of the First Thermophilic Planctomycete Thermogutta terrifontis: Comparative Genomic and Transcriptomic Approaches.</title>
        <authorList>
            <person name="Elcheninov A.G."/>
            <person name="Menzel P."/>
            <person name="Gudbergsdottir S.R."/>
            <person name="Slesarev A.I."/>
            <person name="Kadnikov V.V."/>
            <person name="Krogh A."/>
            <person name="Bonch-Osmolovskaya E.A."/>
            <person name="Peng X."/>
            <person name="Kublanov I.V."/>
        </authorList>
    </citation>
    <scope>NUCLEOTIDE SEQUENCE [LARGE SCALE GENOMIC DNA]</scope>
    <source>
        <strain evidence="3 4">R1</strain>
    </source>
</reference>
<name>A0A286RDZ4_9BACT</name>
<dbReference type="KEGG" id="ttf:THTE_1576"/>
<sequence length="235" mass="27474">MVSAKQPSGGYLVDFETSQPQQKPGPDSIRRARKTAMIDVFAITDLHRECTERWHHAPIDNPYRGFLNLVCEQHQRNFLLWHEEDKARDPTASDHEIAAVKRRIDRLNQERNDWIERLDEYILNNLAAWGVRPLPRAKLNTETPGAAIDRLSILALRIYHMEEQTQRTDVDEEHRERARAKLSILHQQHEDLSTALADLLADLFSGKRVMKIYRQFKMYNDPAYNPYLAQRRPAA</sequence>
<evidence type="ECO:0008006" key="5">
    <source>
        <dbReference type="Google" id="ProtNLM"/>
    </source>
</evidence>
<gene>
    <name evidence="3" type="ORF">THTE_1576</name>
</gene>
<accession>A0A286RDZ4</accession>
<dbReference type="EMBL" id="CP018477">
    <property type="protein sequence ID" value="ASV74178.1"/>
    <property type="molecule type" value="Genomic_DNA"/>
</dbReference>
<dbReference type="AlphaFoldDB" id="A0A286RDZ4"/>
<organism evidence="3 4">
    <name type="scientific">Thermogutta terrifontis</name>
    <dbReference type="NCBI Taxonomy" id="1331910"/>
    <lineage>
        <taxon>Bacteria</taxon>
        <taxon>Pseudomonadati</taxon>
        <taxon>Planctomycetota</taxon>
        <taxon>Planctomycetia</taxon>
        <taxon>Pirellulales</taxon>
        <taxon>Thermoguttaceae</taxon>
        <taxon>Thermogutta</taxon>
    </lineage>
</organism>
<protein>
    <recommendedName>
        <fullName evidence="5">DUF4254 domain-containing protein</fullName>
    </recommendedName>
</protein>
<evidence type="ECO:0000256" key="2">
    <source>
        <dbReference type="SAM" id="MobiDB-lite"/>
    </source>
</evidence>
<evidence type="ECO:0000256" key="1">
    <source>
        <dbReference type="SAM" id="Coils"/>
    </source>
</evidence>
<proteinExistence type="predicted"/>
<dbReference type="Pfam" id="PF14063">
    <property type="entry name" value="DUF4254"/>
    <property type="match status" value="1"/>
</dbReference>
<evidence type="ECO:0000313" key="4">
    <source>
        <dbReference type="Proteomes" id="UP000215086"/>
    </source>
</evidence>
<evidence type="ECO:0000313" key="3">
    <source>
        <dbReference type="EMBL" id="ASV74178.1"/>
    </source>
</evidence>
<dbReference type="InterPro" id="IPR025350">
    <property type="entry name" value="DUF4254"/>
</dbReference>
<keyword evidence="1" id="KW-0175">Coiled coil</keyword>
<dbReference type="Proteomes" id="UP000215086">
    <property type="component" value="Chromosome"/>
</dbReference>
<feature type="region of interest" description="Disordered" evidence="2">
    <location>
        <begin position="1"/>
        <end position="28"/>
    </location>
</feature>
<keyword evidence="4" id="KW-1185">Reference proteome</keyword>